<dbReference type="EMBL" id="CP011770">
    <property type="protein sequence ID" value="AKM09717.1"/>
    <property type="molecule type" value="Genomic_DNA"/>
</dbReference>
<protein>
    <submittedName>
        <fullName evidence="1">Uncharacterized protein</fullName>
    </submittedName>
</protein>
<evidence type="ECO:0000313" key="2">
    <source>
        <dbReference type="Proteomes" id="UP000035287"/>
    </source>
</evidence>
<organism evidence="1 2">
    <name type="scientific">Croceicoccus naphthovorans</name>
    <dbReference type="NCBI Taxonomy" id="1348774"/>
    <lineage>
        <taxon>Bacteria</taxon>
        <taxon>Pseudomonadati</taxon>
        <taxon>Pseudomonadota</taxon>
        <taxon>Alphaproteobacteria</taxon>
        <taxon>Sphingomonadales</taxon>
        <taxon>Erythrobacteraceae</taxon>
        <taxon>Croceicoccus</taxon>
    </lineage>
</organism>
<sequence length="138" mass="15792">MVHSRKRSENRRRPWRCDRRGAVRQNRSFPASRFVNNLPTTAHSQTAREAARLPVVVEELRWVVCGRRCHRDHEQALVAASDRNGAVNNRWIFCARNGRKLRVVSRNIRSPCAVCVGVFRVHHTSPVSCAAGASLMRR</sequence>
<reference evidence="1 2" key="1">
    <citation type="submission" date="2015-06" db="EMBL/GenBank/DDBJ databases">
        <authorList>
            <person name="Zeng Y."/>
            <person name="Huang Y."/>
        </authorList>
    </citation>
    <scope>NUCLEOTIDE SEQUENCE [LARGE SCALE GENOMIC DNA]</scope>
    <source>
        <strain evidence="1 2">PQ-2</strain>
    </source>
</reference>
<dbReference type="AlphaFoldDB" id="A0A0G3XET8"/>
<keyword evidence="2" id="KW-1185">Reference proteome</keyword>
<proteinExistence type="predicted"/>
<accession>A0A0G3XET8</accession>
<gene>
    <name evidence="1" type="ORF">AB433_06560</name>
</gene>
<dbReference type="Proteomes" id="UP000035287">
    <property type="component" value="Chromosome"/>
</dbReference>
<evidence type="ECO:0000313" key="1">
    <source>
        <dbReference type="EMBL" id="AKM09717.1"/>
    </source>
</evidence>
<dbReference type="KEGG" id="cna:AB433_06560"/>
<name>A0A0G3XET8_9SPHN</name>